<keyword evidence="2" id="KW-0732">Signal</keyword>
<comment type="caution">
    <text evidence="4">The sequence shown here is derived from an EMBL/GenBank/DDBJ whole genome shotgun (WGS) entry which is preliminary data.</text>
</comment>
<keyword evidence="5" id="KW-1185">Reference proteome</keyword>
<dbReference type="AlphaFoldDB" id="A0A8S0WUP8"/>
<name>A0A8S0WUP8_CYCAE</name>
<evidence type="ECO:0000256" key="1">
    <source>
        <dbReference type="SAM" id="MobiDB-lite"/>
    </source>
</evidence>
<feature type="region of interest" description="Disordered" evidence="1">
    <location>
        <begin position="250"/>
        <end position="293"/>
    </location>
</feature>
<feature type="domain" description="Nucleolus and neural progenitor protein-like N-terminal" evidence="3">
    <location>
        <begin position="55"/>
        <end position="215"/>
    </location>
</feature>
<dbReference type="OrthoDB" id="114080at2759"/>
<accession>A0A8S0WUP8</accession>
<dbReference type="InterPro" id="IPR027951">
    <property type="entry name" value="Nepro_N"/>
</dbReference>
<feature type="chain" id="PRO_5035762869" description="Nucleolus and neural progenitor protein-like N-terminal domain-containing protein" evidence="2">
    <location>
        <begin position="28"/>
        <end position="293"/>
    </location>
</feature>
<gene>
    <name evidence="4" type="ORF">AAE3_LOCUS13774</name>
</gene>
<evidence type="ECO:0000313" key="4">
    <source>
        <dbReference type="EMBL" id="CAA7271738.1"/>
    </source>
</evidence>
<evidence type="ECO:0000313" key="5">
    <source>
        <dbReference type="Proteomes" id="UP000467700"/>
    </source>
</evidence>
<sequence>MMMVAFSTPAIFVNVLMLVSHLRSVLPSPTSQRSSAPSTMTTGPILRVSIVSSRHGAVDAELKALKLLSRRLQAALTSHATELQLLQRLYYKNKNQHRGSLFWRNVVEMRRYSERIENLSLSILLNGLRSSFHGSEAPNVNMMKGPWTHFPPEKYLANISRQFDTAQKIADKMSDVCLRAYQSFHCSLQSAAFLQLLLMFAAISSRMRAVAMELSKISLQVSFDVTSLLSFLQHNGNPQVTVDKTVSLPQRSLEAEDEEMKETATSCSMEMSDLPQTLVMPNNRQVRPTKGTR</sequence>
<reference evidence="4 5" key="1">
    <citation type="submission" date="2020-01" db="EMBL/GenBank/DDBJ databases">
        <authorList>
            <person name="Gupta K D."/>
        </authorList>
    </citation>
    <scope>NUCLEOTIDE SEQUENCE [LARGE SCALE GENOMIC DNA]</scope>
</reference>
<dbReference type="EMBL" id="CACVBS010000112">
    <property type="protein sequence ID" value="CAA7271738.1"/>
    <property type="molecule type" value="Genomic_DNA"/>
</dbReference>
<evidence type="ECO:0000256" key="2">
    <source>
        <dbReference type="SAM" id="SignalP"/>
    </source>
</evidence>
<dbReference type="Pfam" id="PF14780">
    <property type="entry name" value="NEPRO_N"/>
    <property type="match status" value="1"/>
</dbReference>
<proteinExistence type="predicted"/>
<feature type="signal peptide" evidence="2">
    <location>
        <begin position="1"/>
        <end position="27"/>
    </location>
</feature>
<dbReference type="Proteomes" id="UP000467700">
    <property type="component" value="Unassembled WGS sequence"/>
</dbReference>
<protein>
    <recommendedName>
        <fullName evidence="3">Nucleolus and neural progenitor protein-like N-terminal domain-containing protein</fullName>
    </recommendedName>
</protein>
<organism evidence="4 5">
    <name type="scientific">Cyclocybe aegerita</name>
    <name type="common">Black poplar mushroom</name>
    <name type="synonym">Agrocybe aegerita</name>
    <dbReference type="NCBI Taxonomy" id="1973307"/>
    <lineage>
        <taxon>Eukaryota</taxon>
        <taxon>Fungi</taxon>
        <taxon>Dikarya</taxon>
        <taxon>Basidiomycota</taxon>
        <taxon>Agaricomycotina</taxon>
        <taxon>Agaricomycetes</taxon>
        <taxon>Agaricomycetidae</taxon>
        <taxon>Agaricales</taxon>
        <taxon>Agaricineae</taxon>
        <taxon>Bolbitiaceae</taxon>
        <taxon>Cyclocybe</taxon>
    </lineage>
</organism>
<evidence type="ECO:0000259" key="3">
    <source>
        <dbReference type="Pfam" id="PF14780"/>
    </source>
</evidence>